<dbReference type="KEGG" id="llu:AKJ09_08086"/>
<evidence type="ECO:0000313" key="3">
    <source>
        <dbReference type="Proteomes" id="UP000064967"/>
    </source>
</evidence>
<proteinExistence type="predicted"/>
<evidence type="ECO:0000313" key="2">
    <source>
        <dbReference type="EMBL" id="AKV01423.1"/>
    </source>
</evidence>
<dbReference type="Proteomes" id="UP000064967">
    <property type="component" value="Chromosome"/>
</dbReference>
<dbReference type="EMBL" id="CP012333">
    <property type="protein sequence ID" value="AKV01423.1"/>
    <property type="molecule type" value="Genomic_DNA"/>
</dbReference>
<feature type="compositionally biased region" description="Basic and acidic residues" evidence="1">
    <location>
        <begin position="129"/>
        <end position="142"/>
    </location>
</feature>
<accession>A0A0K1Q6R0</accession>
<keyword evidence="3" id="KW-1185">Reference proteome</keyword>
<dbReference type="RefSeq" id="WP_146652523.1">
    <property type="nucleotide sequence ID" value="NZ_CP012333.1"/>
</dbReference>
<organism evidence="2 3">
    <name type="scientific">Labilithrix luteola</name>
    <dbReference type="NCBI Taxonomy" id="1391654"/>
    <lineage>
        <taxon>Bacteria</taxon>
        <taxon>Pseudomonadati</taxon>
        <taxon>Myxococcota</taxon>
        <taxon>Polyangia</taxon>
        <taxon>Polyangiales</taxon>
        <taxon>Labilitrichaceae</taxon>
        <taxon>Labilithrix</taxon>
    </lineage>
</organism>
<protein>
    <recommendedName>
        <fullName evidence="4">TolA protein</fullName>
    </recommendedName>
</protein>
<gene>
    <name evidence="2" type="ORF">AKJ09_08086</name>
</gene>
<sequence length="268" mass="29007">MKLPGVPYRPRYTSDEVLVGIVVGVAIHLLAAGPFVAKAVFPHAEEKEESPLVSRPVVQATLLKLGKPLDPKTLPDRLVPQQRTAPKPQLNASREDPLQKKDAGAPPPPDTKDSDLSNLIAKSDTFAEDAGKARPEEGHPDGIDGGTETDPSKVRAGDMYAAQLSQFFAQRLTVPTVISVGEARRLCVAVQVNIGRNMTIWHVRTGPVIPSGNELFDDAARTMLLKLLDDKTALPAPPKEVDEQYRGRTVQLVIQGDPHGDSSRCMPK</sequence>
<dbReference type="AlphaFoldDB" id="A0A0K1Q6R0"/>
<feature type="compositionally biased region" description="Basic and acidic residues" evidence="1">
    <location>
        <begin position="93"/>
        <end position="103"/>
    </location>
</feature>
<dbReference type="OrthoDB" id="5502362at2"/>
<name>A0A0K1Q6R0_9BACT</name>
<reference evidence="2 3" key="1">
    <citation type="submission" date="2015-08" db="EMBL/GenBank/DDBJ databases">
        <authorList>
            <person name="Babu N.S."/>
            <person name="Beckwith C.J."/>
            <person name="Beseler K.G."/>
            <person name="Brison A."/>
            <person name="Carone J.V."/>
            <person name="Caskin T.P."/>
            <person name="Diamond M."/>
            <person name="Durham M.E."/>
            <person name="Foxe J.M."/>
            <person name="Go M."/>
            <person name="Henderson B.A."/>
            <person name="Jones I.B."/>
            <person name="McGettigan J.A."/>
            <person name="Micheletti S.J."/>
            <person name="Nasrallah M.E."/>
            <person name="Ortiz D."/>
            <person name="Piller C.R."/>
            <person name="Privatt S.R."/>
            <person name="Schneider S.L."/>
            <person name="Sharp S."/>
            <person name="Smith T.C."/>
            <person name="Stanton J.D."/>
            <person name="Ullery H.E."/>
            <person name="Wilson R.J."/>
            <person name="Serrano M.G."/>
            <person name="Buck G."/>
            <person name="Lee V."/>
            <person name="Wang Y."/>
            <person name="Carvalho R."/>
            <person name="Voegtly L."/>
            <person name="Shi R."/>
            <person name="Duckworth R."/>
            <person name="Johnson A."/>
            <person name="Loviza R."/>
            <person name="Walstead R."/>
            <person name="Shah Z."/>
            <person name="Kiflezghi M."/>
            <person name="Wade K."/>
            <person name="Ball S.L."/>
            <person name="Bradley K.W."/>
            <person name="Asai D.J."/>
            <person name="Bowman C.A."/>
            <person name="Russell D.A."/>
            <person name="Pope W.H."/>
            <person name="Jacobs-Sera D."/>
            <person name="Hendrix R.W."/>
            <person name="Hatfull G.F."/>
        </authorList>
    </citation>
    <scope>NUCLEOTIDE SEQUENCE [LARGE SCALE GENOMIC DNA]</scope>
    <source>
        <strain evidence="2 3">DSM 27648</strain>
    </source>
</reference>
<feature type="region of interest" description="Disordered" evidence="1">
    <location>
        <begin position="68"/>
        <end position="153"/>
    </location>
</feature>
<evidence type="ECO:0000256" key="1">
    <source>
        <dbReference type="SAM" id="MobiDB-lite"/>
    </source>
</evidence>
<evidence type="ECO:0008006" key="4">
    <source>
        <dbReference type="Google" id="ProtNLM"/>
    </source>
</evidence>
<dbReference type="STRING" id="1391654.AKJ09_08086"/>